<reference evidence="7" key="1">
    <citation type="submission" date="2023-06" db="EMBL/GenBank/DDBJ databases">
        <authorList>
            <person name="Delattre M."/>
        </authorList>
    </citation>
    <scope>NUCLEOTIDE SEQUENCE</scope>
    <source>
        <strain evidence="7">AF72</strain>
    </source>
</reference>
<keyword evidence="1" id="KW-0479">Metal-binding</keyword>
<evidence type="ECO:0000256" key="2">
    <source>
        <dbReference type="ARBA" id="ARBA00022771"/>
    </source>
</evidence>
<proteinExistence type="predicted"/>
<dbReference type="Pfam" id="PF02892">
    <property type="entry name" value="zf-BED"/>
    <property type="match status" value="1"/>
</dbReference>
<protein>
    <recommendedName>
        <fullName evidence="6">BED-type domain-containing protein</fullName>
    </recommendedName>
</protein>
<dbReference type="GO" id="GO:0003677">
    <property type="term" value="F:DNA binding"/>
    <property type="evidence" value="ECO:0007669"/>
    <property type="project" value="InterPro"/>
</dbReference>
<evidence type="ECO:0000256" key="4">
    <source>
        <dbReference type="PROSITE-ProRule" id="PRU00027"/>
    </source>
</evidence>
<keyword evidence="2 4" id="KW-0863">Zinc-finger</keyword>
<dbReference type="AlphaFoldDB" id="A0AA36G6E7"/>
<dbReference type="PROSITE" id="PS50808">
    <property type="entry name" value="ZF_BED"/>
    <property type="match status" value="1"/>
</dbReference>
<evidence type="ECO:0000313" key="7">
    <source>
        <dbReference type="EMBL" id="CAJ0581207.1"/>
    </source>
</evidence>
<feature type="compositionally biased region" description="Polar residues" evidence="5">
    <location>
        <begin position="56"/>
        <end position="69"/>
    </location>
</feature>
<keyword evidence="8" id="KW-1185">Reference proteome</keyword>
<gene>
    <name evidence="7" type="ORF">MSPICULIGERA_LOCUS19373</name>
</gene>
<dbReference type="GO" id="GO:0008270">
    <property type="term" value="F:zinc ion binding"/>
    <property type="evidence" value="ECO:0007669"/>
    <property type="project" value="UniProtKB-KW"/>
</dbReference>
<feature type="compositionally biased region" description="Polar residues" evidence="5">
    <location>
        <begin position="216"/>
        <end position="226"/>
    </location>
</feature>
<evidence type="ECO:0000256" key="1">
    <source>
        <dbReference type="ARBA" id="ARBA00022723"/>
    </source>
</evidence>
<accession>A0AA36G6E7</accession>
<feature type="region of interest" description="Disordered" evidence="5">
    <location>
        <begin position="54"/>
        <end position="73"/>
    </location>
</feature>
<evidence type="ECO:0000256" key="3">
    <source>
        <dbReference type="ARBA" id="ARBA00022833"/>
    </source>
</evidence>
<keyword evidence="3" id="KW-0862">Zinc</keyword>
<dbReference type="InterPro" id="IPR003656">
    <property type="entry name" value="Znf_BED"/>
</dbReference>
<dbReference type="Proteomes" id="UP001177023">
    <property type="component" value="Unassembled WGS sequence"/>
</dbReference>
<evidence type="ECO:0000259" key="6">
    <source>
        <dbReference type="PROSITE" id="PS50808"/>
    </source>
</evidence>
<feature type="non-terminal residue" evidence="7">
    <location>
        <position position="365"/>
    </location>
</feature>
<comment type="caution">
    <text evidence="7">The sequence shown here is derived from an EMBL/GenBank/DDBJ whole genome shotgun (WGS) entry which is preliminary data.</text>
</comment>
<organism evidence="7 8">
    <name type="scientific">Mesorhabditis spiculigera</name>
    <dbReference type="NCBI Taxonomy" id="96644"/>
    <lineage>
        <taxon>Eukaryota</taxon>
        <taxon>Metazoa</taxon>
        <taxon>Ecdysozoa</taxon>
        <taxon>Nematoda</taxon>
        <taxon>Chromadorea</taxon>
        <taxon>Rhabditida</taxon>
        <taxon>Rhabditina</taxon>
        <taxon>Rhabditomorpha</taxon>
        <taxon>Rhabditoidea</taxon>
        <taxon>Rhabditidae</taxon>
        <taxon>Mesorhabditinae</taxon>
        <taxon>Mesorhabditis</taxon>
    </lineage>
</organism>
<sequence length="365" mass="40315">MNKANFSSFLRSLNCDPADPLIHQLRLQVGAFDEEAQAFNSCRTDDWKGGADGEAVSSNFNKSPLTPLSRNAGRKKSHPVWEYFDDLKGVVGSTCKVACKHCEWTHDDRSPNNLKVHLKRKHTSDGLYQQLERKLAITPSQPYVKKLRAQSTAPTTQKSILPNFPLDLSLLPHMGTLLPISVGPSDQVADSEEATSANGSNVATENESPGPAEDSASPSSNDSATLPNDINIFGQLSNLLGTSPLNQNAMNIFHAMLGLNVINNPVPTFALTDGETLSRLIIVTNEMDLSMTIQRRGTESEICFDRNFTTNAPRNTQLCFTDLGQYIKLMHRHIDGEITNTEFWPKLGFPQFLQGLRARCAELFQ</sequence>
<name>A0AA36G6E7_9BILA</name>
<feature type="compositionally biased region" description="Polar residues" evidence="5">
    <location>
        <begin position="194"/>
        <end position="207"/>
    </location>
</feature>
<feature type="region of interest" description="Disordered" evidence="5">
    <location>
        <begin position="182"/>
        <end position="226"/>
    </location>
</feature>
<evidence type="ECO:0000313" key="8">
    <source>
        <dbReference type="Proteomes" id="UP001177023"/>
    </source>
</evidence>
<evidence type="ECO:0000256" key="5">
    <source>
        <dbReference type="SAM" id="MobiDB-lite"/>
    </source>
</evidence>
<feature type="domain" description="BED-type" evidence="6">
    <location>
        <begin position="75"/>
        <end position="122"/>
    </location>
</feature>
<dbReference type="EMBL" id="CATQJA010002662">
    <property type="protein sequence ID" value="CAJ0581207.1"/>
    <property type="molecule type" value="Genomic_DNA"/>
</dbReference>